<dbReference type="InterPro" id="IPR018613">
    <property type="entry name" value="Ccdc97-like"/>
</dbReference>
<evidence type="ECO:0000313" key="4">
    <source>
        <dbReference type="Proteomes" id="UP001432027"/>
    </source>
</evidence>
<evidence type="ECO:0000313" key="3">
    <source>
        <dbReference type="EMBL" id="GMS80761.1"/>
    </source>
</evidence>
<proteinExistence type="predicted"/>
<evidence type="ECO:0000259" key="2">
    <source>
        <dbReference type="Pfam" id="PF09747"/>
    </source>
</evidence>
<feature type="non-terminal residue" evidence="3">
    <location>
        <position position="1"/>
    </location>
</feature>
<feature type="compositionally biased region" description="Acidic residues" evidence="1">
    <location>
        <begin position="232"/>
        <end position="253"/>
    </location>
</feature>
<accession>A0AAV5SBU1</accession>
<name>A0AAV5SBU1_9BILA</name>
<feature type="region of interest" description="Disordered" evidence="1">
    <location>
        <begin position="163"/>
        <end position="255"/>
    </location>
</feature>
<dbReference type="InterPro" id="IPR040233">
    <property type="entry name" value="CCD97-like_C"/>
</dbReference>
<feature type="compositionally biased region" description="Basic and acidic residues" evidence="1">
    <location>
        <begin position="295"/>
        <end position="308"/>
    </location>
</feature>
<keyword evidence="4" id="KW-1185">Reference proteome</keyword>
<evidence type="ECO:0000256" key="1">
    <source>
        <dbReference type="SAM" id="MobiDB-lite"/>
    </source>
</evidence>
<comment type="caution">
    <text evidence="3">The sequence shown here is derived from an EMBL/GenBank/DDBJ whole genome shotgun (WGS) entry which is preliminary data.</text>
</comment>
<sequence>HSMEPLFSRIVDGGDGVFYRHEQKGDDDLTVVEKREILSRCFAESKALFLQRYLRWIEKSDAALFSDTDSPLVDYFLGKLDRREPSEAQKKNRRYNALEKLKNEGVFFSDEKMRERQPLLYDRMVGRYLSDDERLHLRPTITATQANGWAGLLEQFEESGDVARRRAAASDGEWEGAREDQRDAPDRLLAHVKNAFEMEEEEDEEGETEGAAGEGPAMSELQKEVNGIIQNMDDETEREEREAEEEMEEEDVPVETLRDEFVAIMYERFLAGKDTGFFDYSTVDDDDGADEMDPIAERDREEAWFDED</sequence>
<organism evidence="3 4">
    <name type="scientific">Pristionchus entomophagus</name>
    <dbReference type="NCBI Taxonomy" id="358040"/>
    <lineage>
        <taxon>Eukaryota</taxon>
        <taxon>Metazoa</taxon>
        <taxon>Ecdysozoa</taxon>
        <taxon>Nematoda</taxon>
        <taxon>Chromadorea</taxon>
        <taxon>Rhabditida</taxon>
        <taxon>Rhabditina</taxon>
        <taxon>Diplogasteromorpha</taxon>
        <taxon>Diplogasteroidea</taxon>
        <taxon>Neodiplogasteridae</taxon>
        <taxon>Pristionchus</taxon>
    </lineage>
</organism>
<dbReference type="PANTHER" id="PTHR31840:SF1">
    <property type="entry name" value="COILED-COIL DOMAIN-CONTAINING PROTEIN 97"/>
    <property type="match status" value="1"/>
</dbReference>
<feature type="compositionally biased region" description="Acidic residues" evidence="1">
    <location>
        <begin position="197"/>
        <end position="208"/>
    </location>
</feature>
<dbReference type="PANTHER" id="PTHR31840">
    <property type="entry name" value="COILED-COIL DOMAIN-CONTAINING PROTEIN 97"/>
    <property type="match status" value="1"/>
</dbReference>
<feature type="region of interest" description="Disordered" evidence="1">
    <location>
        <begin position="277"/>
        <end position="308"/>
    </location>
</feature>
<feature type="domain" description="CCD97-like C-terminal" evidence="2">
    <location>
        <begin position="92"/>
        <end position="308"/>
    </location>
</feature>
<dbReference type="EMBL" id="BTSX01000001">
    <property type="protein sequence ID" value="GMS80761.1"/>
    <property type="molecule type" value="Genomic_DNA"/>
</dbReference>
<protein>
    <recommendedName>
        <fullName evidence="2">CCD97-like C-terminal domain-containing protein</fullName>
    </recommendedName>
</protein>
<feature type="compositionally biased region" description="Basic and acidic residues" evidence="1">
    <location>
        <begin position="175"/>
        <end position="189"/>
    </location>
</feature>
<gene>
    <name evidence="3" type="ORF">PENTCL1PPCAC_2936</name>
</gene>
<dbReference type="Pfam" id="PF09747">
    <property type="entry name" value="CCD97-like_C"/>
    <property type="match status" value="1"/>
</dbReference>
<dbReference type="AlphaFoldDB" id="A0AAV5SBU1"/>
<reference evidence="3" key="1">
    <citation type="submission" date="2023-10" db="EMBL/GenBank/DDBJ databases">
        <title>Genome assembly of Pristionchus species.</title>
        <authorList>
            <person name="Yoshida K."/>
            <person name="Sommer R.J."/>
        </authorList>
    </citation>
    <scope>NUCLEOTIDE SEQUENCE</scope>
    <source>
        <strain evidence="3">RS0144</strain>
    </source>
</reference>
<dbReference type="Proteomes" id="UP001432027">
    <property type="component" value="Unassembled WGS sequence"/>
</dbReference>
<feature type="compositionally biased region" description="Acidic residues" evidence="1">
    <location>
        <begin position="282"/>
        <end position="294"/>
    </location>
</feature>